<feature type="signal peptide" evidence="1">
    <location>
        <begin position="1"/>
        <end position="23"/>
    </location>
</feature>
<keyword evidence="1" id="KW-0732">Signal</keyword>
<accession>A0A1H4NH57</accession>
<reference evidence="2 3" key="1">
    <citation type="submission" date="2016-10" db="EMBL/GenBank/DDBJ databases">
        <authorList>
            <person name="de Groot N.N."/>
        </authorList>
    </citation>
    <scope>NUCLEOTIDE SEQUENCE [LARGE SCALE GENOMIC DNA]</scope>
    <source>
        <strain evidence="2 3">AB35.6</strain>
    </source>
</reference>
<evidence type="ECO:0000313" key="3">
    <source>
        <dbReference type="Proteomes" id="UP000182409"/>
    </source>
</evidence>
<dbReference type="OrthoDB" id="114586at2"/>
<evidence type="ECO:0000256" key="1">
    <source>
        <dbReference type="SAM" id="SignalP"/>
    </source>
</evidence>
<dbReference type="EMBL" id="FNSD01000001">
    <property type="protein sequence ID" value="SEB94557.1"/>
    <property type="molecule type" value="Genomic_DNA"/>
</dbReference>
<dbReference type="AlphaFoldDB" id="A0A1H4NH57"/>
<name>A0A1H4NH57_9BACT</name>
<evidence type="ECO:0000313" key="2">
    <source>
        <dbReference type="EMBL" id="SEB94557.1"/>
    </source>
</evidence>
<proteinExistence type="predicted"/>
<gene>
    <name evidence="2" type="ORF">SAMN05443244_2250</name>
</gene>
<feature type="chain" id="PRO_5010249095" description="Outer membrane protein beta-barrel domain-containing protein" evidence="1">
    <location>
        <begin position="24"/>
        <end position="229"/>
    </location>
</feature>
<dbReference type="RefSeq" id="WP_074654067.1">
    <property type="nucleotide sequence ID" value="NZ_FNSD01000001.1"/>
</dbReference>
<dbReference type="Gene3D" id="2.40.160.20">
    <property type="match status" value="1"/>
</dbReference>
<sequence length="229" mass="25111">MFTTLKRSLPMLALLAVAAKMPAQFYKYLPEHGGSISVGATGNFVKPLTTNESPYTFNSVVNGVTLTNTVTNQEQYITSSVGFLTSLQFHPVPWAGVEVNYGYQHYSERYNYNITGRAGTQVASIPTTTHEATAAYQFHPKHIPFQPFVNVGGGAIDFVPTAGGQNQWRGAGLVETGFEIAMPNTGRKLALRLQGRGLFYRAPNFNNAALSTRSWRVSAEPSASFVYRF</sequence>
<protein>
    <recommendedName>
        <fullName evidence="4">Outer membrane protein beta-barrel domain-containing protein</fullName>
    </recommendedName>
</protein>
<dbReference type="Proteomes" id="UP000182409">
    <property type="component" value="Unassembled WGS sequence"/>
</dbReference>
<organism evidence="2 3">
    <name type="scientific">Terriglobus roseus</name>
    <dbReference type="NCBI Taxonomy" id="392734"/>
    <lineage>
        <taxon>Bacteria</taxon>
        <taxon>Pseudomonadati</taxon>
        <taxon>Acidobacteriota</taxon>
        <taxon>Terriglobia</taxon>
        <taxon>Terriglobales</taxon>
        <taxon>Acidobacteriaceae</taxon>
        <taxon>Terriglobus</taxon>
    </lineage>
</organism>
<evidence type="ECO:0008006" key="4">
    <source>
        <dbReference type="Google" id="ProtNLM"/>
    </source>
</evidence>